<reference evidence="1 2" key="1">
    <citation type="submission" date="2020-02" db="EMBL/GenBank/DDBJ databases">
        <authorList>
            <person name="Kim M.K."/>
        </authorList>
    </citation>
    <scope>NUCLEOTIDE SEQUENCE [LARGE SCALE GENOMIC DNA]</scope>
    <source>
        <strain evidence="1 2">17J57-3</strain>
    </source>
</reference>
<organism evidence="1 2">
    <name type="scientific">Noviherbaspirillum galbum</name>
    <dbReference type="NCBI Taxonomy" id="2709383"/>
    <lineage>
        <taxon>Bacteria</taxon>
        <taxon>Pseudomonadati</taxon>
        <taxon>Pseudomonadota</taxon>
        <taxon>Betaproteobacteria</taxon>
        <taxon>Burkholderiales</taxon>
        <taxon>Oxalobacteraceae</taxon>
        <taxon>Noviherbaspirillum</taxon>
    </lineage>
</organism>
<proteinExistence type="predicted"/>
<dbReference type="SUPFAM" id="SSF117396">
    <property type="entry name" value="TM1631-like"/>
    <property type="match status" value="1"/>
</dbReference>
<dbReference type="PANTHER" id="PTHR30348:SF14">
    <property type="entry name" value="BLR8050 PROTEIN"/>
    <property type="match status" value="1"/>
</dbReference>
<evidence type="ECO:0000313" key="1">
    <source>
        <dbReference type="EMBL" id="NEX64290.1"/>
    </source>
</evidence>
<dbReference type="Proteomes" id="UP000482155">
    <property type="component" value="Unassembled WGS sequence"/>
</dbReference>
<protein>
    <submittedName>
        <fullName evidence="1">DUF72 domain-containing protein</fullName>
    </submittedName>
</protein>
<accession>A0A6B3STI3</accession>
<dbReference type="InterPro" id="IPR002763">
    <property type="entry name" value="DUF72"/>
</dbReference>
<dbReference type="Gene3D" id="3.20.20.410">
    <property type="entry name" value="Protein of unknown function UPF0759"/>
    <property type="match status" value="1"/>
</dbReference>
<name>A0A6B3STI3_9BURK</name>
<dbReference type="Pfam" id="PF01904">
    <property type="entry name" value="DUF72"/>
    <property type="match status" value="1"/>
</dbReference>
<dbReference type="RefSeq" id="WP_163968225.1">
    <property type="nucleotide sequence ID" value="NZ_JAAIVB010000079.1"/>
</dbReference>
<sequence>MQDEPVLFLGCAGWSISSAVRDSFAAEGSQLERYASVFPAVEINSSFYRPHRPATYARWRDSVPAHFRFSAKIPRDITHVMRLRQADGRLDAFLGEVMHLEEKLGCLLLQLPPSLAFEPDVADAFLALLRRRAGMAIACEARHPSWFTSDAAALMRAHDVTPVLADPQVRPLPDDARFGNTVYIRLHGSPRMYYSAYGDADLERVAADIERHAGEGRQVWCVFDNTADGAAVPNALSLLSRLPDLVLQPGAIPAAPQPVRAARGVTPSLF</sequence>
<comment type="caution">
    <text evidence="1">The sequence shown here is derived from an EMBL/GenBank/DDBJ whole genome shotgun (WGS) entry which is preliminary data.</text>
</comment>
<evidence type="ECO:0000313" key="2">
    <source>
        <dbReference type="Proteomes" id="UP000482155"/>
    </source>
</evidence>
<dbReference type="EMBL" id="JAAIVB010000079">
    <property type="protein sequence ID" value="NEX64290.1"/>
    <property type="molecule type" value="Genomic_DNA"/>
</dbReference>
<gene>
    <name evidence="1" type="ORF">G3574_24670</name>
</gene>
<keyword evidence="2" id="KW-1185">Reference proteome</keyword>
<dbReference type="PANTHER" id="PTHR30348">
    <property type="entry name" value="UNCHARACTERIZED PROTEIN YECE"/>
    <property type="match status" value="1"/>
</dbReference>
<dbReference type="InterPro" id="IPR036520">
    <property type="entry name" value="UPF0759_sf"/>
</dbReference>
<dbReference type="AlphaFoldDB" id="A0A6B3STI3"/>